<dbReference type="AlphaFoldDB" id="A0A4R2RZ70"/>
<organism evidence="2 3">
    <name type="scientific">Heliophilum fasciatum</name>
    <dbReference type="NCBI Taxonomy" id="35700"/>
    <lineage>
        <taxon>Bacteria</taxon>
        <taxon>Bacillati</taxon>
        <taxon>Bacillota</taxon>
        <taxon>Clostridia</taxon>
        <taxon>Eubacteriales</taxon>
        <taxon>Heliobacteriaceae</taxon>
        <taxon>Heliophilum</taxon>
    </lineage>
</organism>
<protein>
    <submittedName>
        <fullName evidence="2">Uncharacterized protein</fullName>
    </submittedName>
</protein>
<feature type="compositionally biased region" description="Basic and acidic residues" evidence="1">
    <location>
        <begin position="39"/>
        <end position="52"/>
    </location>
</feature>
<dbReference type="Proteomes" id="UP000294813">
    <property type="component" value="Unassembled WGS sequence"/>
</dbReference>
<proteinExistence type="predicted"/>
<evidence type="ECO:0000313" key="2">
    <source>
        <dbReference type="EMBL" id="TCP64405.1"/>
    </source>
</evidence>
<accession>A0A4R2RZ70</accession>
<dbReference type="EMBL" id="SLXT01000010">
    <property type="protein sequence ID" value="TCP64405.1"/>
    <property type="molecule type" value="Genomic_DNA"/>
</dbReference>
<name>A0A4R2RZ70_9FIRM</name>
<gene>
    <name evidence="2" type="ORF">EDD73_110104</name>
</gene>
<evidence type="ECO:0000313" key="3">
    <source>
        <dbReference type="Proteomes" id="UP000294813"/>
    </source>
</evidence>
<evidence type="ECO:0000256" key="1">
    <source>
        <dbReference type="SAM" id="MobiDB-lite"/>
    </source>
</evidence>
<sequence length="52" mass="5757">MAGNKADQPAKDQVMSKPREDGEITQVGGARVNPNKVDTTLDRDMVEKLMRD</sequence>
<dbReference type="RefSeq" id="WP_165876375.1">
    <property type="nucleotide sequence ID" value="NZ_JAOQNU010000010.1"/>
</dbReference>
<reference evidence="2 3" key="1">
    <citation type="submission" date="2019-03" db="EMBL/GenBank/DDBJ databases">
        <title>Genomic Encyclopedia of Type Strains, Phase IV (KMG-IV): sequencing the most valuable type-strain genomes for metagenomic binning, comparative biology and taxonomic classification.</title>
        <authorList>
            <person name="Goeker M."/>
        </authorList>
    </citation>
    <scope>NUCLEOTIDE SEQUENCE [LARGE SCALE GENOMIC DNA]</scope>
    <source>
        <strain evidence="2 3">DSM 11170</strain>
    </source>
</reference>
<keyword evidence="3" id="KW-1185">Reference proteome</keyword>
<feature type="region of interest" description="Disordered" evidence="1">
    <location>
        <begin position="1"/>
        <end position="52"/>
    </location>
</feature>
<comment type="caution">
    <text evidence="2">The sequence shown here is derived from an EMBL/GenBank/DDBJ whole genome shotgun (WGS) entry which is preliminary data.</text>
</comment>